<feature type="domain" description="TRAF-type" evidence="11">
    <location>
        <begin position="558"/>
        <end position="618"/>
    </location>
</feature>
<dbReference type="EMBL" id="CWKI01000005">
    <property type="protein sequence ID" value="CTR06700.1"/>
    <property type="molecule type" value="Genomic_DNA"/>
</dbReference>
<dbReference type="SUPFAM" id="SSF49599">
    <property type="entry name" value="TRAF domain-like"/>
    <property type="match status" value="1"/>
</dbReference>
<feature type="region of interest" description="Disordered" evidence="8">
    <location>
        <begin position="289"/>
        <end position="319"/>
    </location>
</feature>
<dbReference type="Gene3D" id="3.10.20.90">
    <property type="entry name" value="Phosphatidylinositol 3-kinase Catalytic Subunit, Chain A, domain 1"/>
    <property type="match status" value="1"/>
</dbReference>
<dbReference type="PANTHER" id="PTHR48108">
    <property type="entry name" value="CBS DOMAIN-CONTAINING PROTEIN CBSX2, CHLOROPLASTIC"/>
    <property type="match status" value="1"/>
</dbReference>
<evidence type="ECO:0000313" key="15">
    <source>
        <dbReference type="Proteomes" id="UP000199069"/>
    </source>
</evidence>
<evidence type="ECO:0000256" key="1">
    <source>
        <dbReference type="ARBA" id="ARBA00022723"/>
    </source>
</evidence>
<evidence type="ECO:0000256" key="8">
    <source>
        <dbReference type="SAM" id="MobiDB-lite"/>
    </source>
</evidence>
<evidence type="ECO:0000259" key="11">
    <source>
        <dbReference type="PROSITE" id="PS50145"/>
    </source>
</evidence>
<evidence type="ECO:0000256" key="9">
    <source>
        <dbReference type="SAM" id="SignalP"/>
    </source>
</evidence>
<dbReference type="CDD" id="cd17782">
    <property type="entry name" value="CBS_pair_MUG70_2"/>
    <property type="match status" value="1"/>
</dbReference>
<dbReference type="STRING" id="5286.A0A0K3CDS1"/>
<dbReference type="SUPFAM" id="SSF54631">
    <property type="entry name" value="CBS-domain pair"/>
    <property type="match status" value="2"/>
</dbReference>
<accession>A0A0K3CDS1</accession>
<feature type="domain" description="RING-type" evidence="10">
    <location>
        <begin position="449"/>
        <end position="490"/>
    </location>
</feature>
<feature type="domain" description="CBS" evidence="12">
    <location>
        <begin position="901"/>
        <end position="959"/>
    </location>
</feature>
<feature type="domain" description="CBS" evidence="12">
    <location>
        <begin position="968"/>
        <end position="1024"/>
    </location>
</feature>
<gene>
    <name evidence="14" type="primary">FGENESH: predicted gene_5.106</name>
    <name evidence="14" type="ORF">BN2166_0025610</name>
</gene>
<feature type="region of interest" description="Disordered" evidence="8">
    <location>
        <begin position="1228"/>
        <end position="1309"/>
    </location>
</feature>
<dbReference type="InterPro" id="IPR013083">
    <property type="entry name" value="Znf_RING/FYVE/PHD"/>
</dbReference>
<dbReference type="InterPro" id="IPR000270">
    <property type="entry name" value="PB1_dom"/>
</dbReference>
<keyword evidence="2" id="KW-0677">Repeat</keyword>
<evidence type="ECO:0000259" key="13">
    <source>
        <dbReference type="PROSITE" id="PS51745"/>
    </source>
</evidence>
<dbReference type="PANTHER" id="PTHR48108:SF26">
    <property type="entry name" value="CBS DOMAIN-CONTAINING PROTEIN DDB_G0289609"/>
    <property type="match status" value="1"/>
</dbReference>
<feature type="domain" description="CBS" evidence="12">
    <location>
        <begin position="1076"/>
        <end position="1134"/>
    </location>
</feature>
<dbReference type="CDD" id="cd17781">
    <property type="entry name" value="CBS_pair_MUG70_1"/>
    <property type="match status" value="1"/>
</dbReference>
<evidence type="ECO:0000256" key="4">
    <source>
        <dbReference type="ARBA" id="ARBA00022833"/>
    </source>
</evidence>
<dbReference type="SUPFAM" id="SSF54277">
    <property type="entry name" value="CAD &amp; PB1 domains"/>
    <property type="match status" value="1"/>
</dbReference>
<dbReference type="InterPro" id="IPR046342">
    <property type="entry name" value="CBS_dom_sf"/>
</dbReference>
<feature type="signal peptide" evidence="9">
    <location>
        <begin position="1"/>
        <end position="20"/>
    </location>
</feature>
<keyword evidence="9" id="KW-0732">Signal</keyword>
<dbReference type="InterPro" id="IPR000644">
    <property type="entry name" value="CBS_dom"/>
</dbReference>
<keyword evidence="15" id="KW-1185">Reference proteome</keyword>
<feature type="compositionally biased region" description="Polar residues" evidence="8">
    <location>
        <begin position="1233"/>
        <end position="1255"/>
    </location>
</feature>
<proteinExistence type="predicted"/>
<feature type="coiled-coil region" evidence="7">
    <location>
        <begin position="625"/>
        <end position="659"/>
    </location>
</feature>
<reference evidence="14 15" key="1">
    <citation type="submission" date="2015-07" db="EMBL/GenBank/DDBJ databases">
        <authorList>
            <person name="Cajimat M.N.B."/>
            <person name="Milazzo M.L."/>
            <person name="Fulhorst C.F."/>
        </authorList>
    </citation>
    <scope>NUCLEOTIDE SEQUENCE [LARGE SCALE GENOMIC DNA]</scope>
    <source>
        <strain evidence="14">Single colony</strain>
    </source>
</reference>
<dbReference type="GO" id="GO:0008270">
    <property type="term" value="F:zinc ion binding"/>
    <property type="evidence" value="ECO:0007669"/>
    <property type="project" value="UniProtKB-KW"/>
</dbReference>
<feature type="zinc finger region" description="TRAF-type" evidence="5">
    <location>
        <begin position="152"/>
        <end position="213"/>
    </location>
</feature>
<dbReference type="Gene3D" id="3.10.580.10">
    <property type="entry name" value="CBS-domain"/>
    <property type="match status" value="2"/>
</dbReference>
<feature type="compositionally biased region" description="Basic and acidic residues" evidence="8">
    <location>
        <begin position="234"/>
        <end position="243"/>
    </location>
</feature>
<dbReference type="InterPro" id="IPR053793">
    <property type="entry name" value="PB1-like"/>
</dbReference>
<feature type="region of interest" description="Disordered" evidence="8">
    <location>
        <begin position="817"/>
        <end position="899"/>
    </location>
</feature>
<feature type="chain" id="PRO_5005495333" evidence="9">
    <location>
        <begin position="21"/>
        <end position="1559"/>
    </location>
</feature>
<dbReference type="SUPFAM" id="SSF57850">
    <property type="entry name" value="RING/U-box"/>
    <property type="match status" value="1"/>
</dbReference>
<dbReference type="PROSITE" id="PS50089">
    <property type="entry name" value="ZF_RING_2"/>
    <property type="match status" value="1"/>
</dbReference>
<keyword evidence="7" id="KW-0175">Coiled coil</keyword>
<dbReference type="InterPro" id="IPR001293">
    <property type="entry name" value="Znf_TRAF"/>
</dbReference>
<dbReference type="InterPro" id="IPR001841">
    <property type="entry name" value="Znf_RING"/>
</dbReference>
<keyword evidence="6" id="KW-0129">CBS domain</keyword>
<dbReference type="Pfam" id="PF00564">
    <property type="entry name" value="PB1"/>
    <property type="match status" value="1"/>
</dbReference>
<evidence type="ECO:0000313" key="14">
    <source>
        <dbReference type="EMBL" id="CTR06700.1"/>
    </source>
</evidence>
<evidence type="ECO:0000256" key="5">
    <source>
        <dbReference type="PROSITE-ProRule" id="PRU00207"/>
    </source>
</evidence>
<feature type="compositionally biased region" description="Polar residues" evidence="8">
    <location>
        <begin position="291"/>
        <end position="309"/>
    </location>
</feature>
<feature type="compositionally biased region" description="Low complexity" evidence="8">
    <location>
        <begin position="817"/>
        <end position="830"/>
    </location>
</feature>
<evidence type="ECO:0000259" key="12">
    <source>
        <dbReference type="PROSITE" id="PS51371"/>
    </source>
</evidence>
<keyword evidence="4 5" id="KW-0862">Zinc</keyword>
<dbReference type="PROSITE" id="PS50145">
    <property type="entry name" value="ZF_TRAF"/>
    <property type="match status" value="2"/>
</dbReference>
<feature type="domain" description="PB1" evidence="13">
    <location>
        <begin position="1330"/>
        <end position="1414"/>
    </location>
</feature>
<dbReference type="PROSITE" id="PS51371">
    <property type="entry name" value="CBS"/>
    <property type="match status" value="4"/>
</dbReference>
<feature type="region of interest" description="Disordered" evidence="8">
    <location>
        <begin position="234"/>
        <end position="261"/>
    </location>
</feature>
<keyword evidence="3 5" id="KW-0863">Zinc-finger</keyword>
<dbReference type="Proteomes" id="UP000199069">
    <property type="component" value="Unassembled WGS sequence"/>
</dbReference>
<name>A0A0K3CDS1_RHOTO</name>
<evidence type="ECO:0000256" key="2">
    <source>
        <dbReference type="ARBA" id="ARBA00022737"/>
    </source>
</evidence>
<evidence type="ECO:0000256" key="7">
    <source>
        <dbReference type="SAM" id="Coils"/>
    </source>
</evidence>
<dbReference type="Pfam" id="PF00571">
    <property type="entry name" value="CBS"/>
    <property type="match status" value="4"/>
</dbReference>
<evidence type="ECO:0000256" key="6">
    <source>
        <dbReference type="PROSITE-ProRule" id="PRU00703"/>
    </source>
</evidence>
<evidence type="ECO:0000256" key="3">
    <source>
        <dbReference type="ARBA" id="ARBA00022771"/>
    </source>
</evidence>
<sequence>MCRTPFTALSLLLLTRSAHFSRLAVCNAPATPSRDSKSLLSTRAPPRTACLALSTSSSVREHIACEDCLTKIQASPAKDKCPMCQQAMLKPTRPCLALKRAIEGYEYTCRYDPCGWTGPISDEKTHADFCDCGSTRCYRCDDVYVRKDLLDHLEICPFGWTVCPEGCRACPGKEEDYGFFRRCDLQAHLDNDCTRRKCRVTKGCKTRTTFSNLPDHEAGCSAAAERIGELEEALREQTAKSEALEATLQSKEAQSDDNKRSDRLYTSTREYWLTGDGTVMSRKRTLDILTDSPSTGTSSPAHATSVSRSTIDHLPDASSSKKQQHLAAFAFVHQAFFSTRRRSSPSKSITSQSRVRSDLQLASFVAYVQLGSSAARDKNAANNAFAGLAEDCTSRNNDCTRAYSQAQRASDQRRTPSSPLDLFISSRTSSAMGIDAQRFTTPLPSHLHCGVCFEISYPAVIVCAQEHHVCQTCYTKIEESASKGKCPLCQQAMTVPVKESLLLRRAVEEFTCRNAALGCYWIGAVTDEAKHARDDCDYSFISCALCHTLCLRSKFDDHHGVCPEVMAACPQGERNCGGLLNGGMRKRRELQAHLDSECGNWKCRAVEGCETRTKRANLAEHEAVCGAAAKRVTELEKRLDKQQTEISTLKSVVAQQQAKLAAFEAMRQPSSATMMDEIKKTSAPLVVCCCDGGFARQTDGSQHERRRLEQAQGLLVWRNEFYLRLFFRPQSLRFFLSFQRPPGVGESSSLPLSRVSARRLFLLSSVLQWLGSAMLSEVEAAVASSSPSDCCTRWACPGSPQRSRPESVYSASGSSFISPASAVPSTPPTSVGGGDGLAETRKRQSRRDEVSQFGARSCAQAIRKKIESELARKRPPSKRSGTSGGTSHRAPKPKQGTVSALRPLPALTVPAAMSVADASQLCAAKRTDCVLVVDENEHLCGIFTAKDLAFRVVGDGLDPRSTPVSAIMTPNPMVTRDTTSATEALQTMVTRGFRHLPVCNEDGDVVGLLDITKVFHESLEKLEKAYGSSQRLYSALEGAQEQFGAVDTGAANPLLAYVQALRDKMSFPDLGSILDARTTAATVGVKTSVREAAKLMREKRTTAVVVVEGDGKKIAGIFTSKDVVLRVIAAGLDSKTCSVVRVMTPHPDVALPSLSIQDALRKMNDGHYLNLPVVDEAGALIGIVDVLKLTYATLEQVNSLHVEGGADAAGGPLWGRFFSAAAQAAGDDDDTESMVSGVNGSEAASSQAPPFQTPTRPGYHRSKDSIDTPGSELYPNDSASVIHDDGASDLAPAPRRPGQASSVGGASSQAVPIVDDGTYLFKFVAPGGTTHRFQARYDSHEFLLDIVSGKLSSDPFFAEQSEDEALPKADPKDFSISYRDDDGDLVLMTADRDVTDAVQTAKQQGKDRVVLHVSGGQSWKAALAAKEDAAAAAPAVATTKKLVVVEEGDEERIEEEQDVTAEPVKRKSSKKAAAGDDLVGGVLPKEYLLPASIGFLGVVIAGVFIASRASASIAAVAVLEAIASSADLVNVVQSDSRLQISLSLSSQRSSSRPSIPPSS</sequence>
<keyword evidence="1 5" id="KW-0479">Metal-binding</keyword>
<dbReference type="InterPro" id="IPR051462">
    <property type="entry name" value="CBS_domain-containing"/>
</dbReference>
<feature type="compositionally biased region" description="Low complexity" evidence="8">
    <location>
        <begin position="1298"/>
        <end position="1309"/>
    </location>
</feature>
<feature type="domain" description="CBS" evidence="12">
    <location>
        <begin position="1143"/>
        <end position="1200"/>
    </location>
</feature>
<dbReference type="PROSITE" id="PS51745">
    <property type="entry name" value="PB1"/>
    <property type="match status" value="1"/>
</dbReference>
<dbReference type="Gene3D" id="3.30.40.10">
    <property type="entry name" value="Zinc/RING finger domain, C3HC4 (zinc finger)"/>
    <property type="match status" value="4"/>
</dbReference>
<evidence type="ECO:0000259" key="10">
    <source>
        <dbReference type="PROSITE" id="PS50089"/>
    </source>
</evidence>
<dbReference type="SMART" id="SM00116">
    <property type="entry name" value="CBS"/>
    <property type="match status" value="4"/>
</dbReference>
<feature type="domain" description="TRAF-type" evidence="11">
    <location>
        <begin position="152"/>
        <end position="213"/>
    </location>
</feature>
<feature type="zinc finger region" description="TRAF-type" evidence="5">
    <location>
        <begin position="558"/>
        <end position="618"/>
    </location>
</feature>
<feature type="compositionally biased region" description="Basic and acidic residues" evidence="8">
    <location>
        <begin position="838"/>
        <end position="850"/>
    </location>
</feature>
<organism evidence="14 15">
    <name type="scientific">Rhodotorula toruloides</name>
    <name type="common">Yeast</name>
    <name type="synonym">Rhodosporidium toruloides</name>
    <dbReference type="NCBI Taxonomy" id="5286"/>
    <lineage>
        <taxon>Eukaryota</taxon>
        <taxon>Fungi</taxon>
        <taxon>Dikarya</taxon>
        <taxon>Basidiomycota</taxon>
        <taxon>Pucciniomycotina</taxon>
        <taxon>Microbotryomycetes</taxon>
        <taxon>Sporidiobolales</taxon>
        <taxon>Sporidiobolaceae</taxon>
        <taxon>Rhodotorula</taxon>
    </lineage>
</organism>
<protein>
    <submittedName>
        <fullName evidence="14">Uncharacterized protein</fullName>
    </submittedName>
</protein>